<name>A0ABT5W6W7_9BACL</name>
<dbReference type="InterPro" id="IPR029058">
    <property type="entry name" value="AB_hydrolase_fold"/>
</dbReference>
<dbReference type="InterPro" id="IPR000801">
    <property type="entry name" value="Esterase-like"/>
</dbReference>
<protein>
    <submittedName>
        <fullName evidence="1">Alpha/beta hydrolase-fold protein</fullName>
    </submittedName>
</protein>
<gene>
    <name evidence="1" type="ORF">PNH38_14495</name>
</gene>
<dbReference type="Proteomes" id="UP001213979">
    <property type="component" value="Unassembled WGS sequence"/>
</dbReference>
<dbReference type="Gene3D" id="3.40.50.1820">
    <property type="entry name" value="alpha/beta hydrolase"/>
    <property type="match status" value="1"/>
</dbReference>
<accession>A0ABT5W6W7</accession>
<organism evidence="1 2">
    <name type="scientific">Anoxybacteroides rupiense</name>
    <dbReference type="NCBI Taxonomy" id="311460"/>
    <lineage>
        <taxon>Bacteria</taxon>
        <taxon>Bacillati</taxon>
        <taxon>Bacillota</taxon>
        <taxon>Bacilli</taxon>
        <taxon>Bacillales</taxon>
        <taxon>Anoxybacillaceae</taxon>
        <taxon>Anoxybacteroides</taxon>
    </lineage>
</organism>
<dbReference type="EMBL" id="JAQOTG010000017">
    <property type="protein sequence ID" value="MDE8565067.1"/>
    <property type="molecule type" value="Genomic_DNA"/>
</dbReference>
<evidence type="ECO:0000313" key="2">
    <source>
        <dbReference type="Proteomes" id="UP001213979"/>
    </source>
</evidence>
<dbReference type="PANTHER" id="PTHR48098">
    <property type="entry name" value="ENTEROCHELIN ESTERASE-RELATED"/>
    <property type="match status" value="1"/>
</dbReference>
<evidence type="ECO:0000313" key="1">
    <source>
        <dbReference type="EMBL" id="MDE8565067.1"/>
    </source>
</evidence>
<dbReference type="SUPFAM" id="SSF53474">
    <property type="entry name" value="alpha/beta-Hydrolases"/>
    <property type="match status" value="1"/>
</dbReference>
<proteinExistence type="predicted"/>
<dbReference type="Pfam" id="PF00756">
    <property type="entry name" value="Esterase"/>
    <property type="match status" value="1"/>
</dbReference>
<sequence>MLKESHIRGTLTTESWRGRTLLIYLPPSYAKGVSRYPVVYVQDGGYLFDPFQSDALVQLELMFAHGELPELLFVGIETKNRLDEYTPWHAKALSERFADFGGKGSHYLAFLAEDLKPYIDASYQTDGCQRQTGLVGASLGGLISMYAAYLYPHVFGKIGCLSGSFWYEGFLHFMESHIVASDLKIYMDVGSIEGIEKQNVQREMVSRTKAAYAILMNQQLSNKRLKFVIEEGAPHARPFFIKRFPSAVKWLYSNTEGEQ</sequence>
<dbReference type="InterPro" id="IPR050583">
    <property type="entry name" value="Mycobacterial_A85_antigen"/>
</dbReference>
<dbReference type="GO" id="GO:0016787">
    <property type="term" value="F:hydrolase activity"/>
    <property type="evidence" value="ECO:0007669"/>
    <property type="project" value="UniProtKB-KW"/>
</dbReference>
<keyword evidence="1" id="KW-0378">Hydrolase</keyword>
<keyword evidence="2" id="KW-1185">Reference proteome</keyword>
<dbReference type="PANTHER" id="PTHR48098:SF3">
    <property type="entry name" value="IRON(III) ENTEROBACTIN ESTERASE"/>
    <property type="match status" value="1"/>
</dbReference>
<reference evidence="1 2" key="1">
    <citation type="submission" date="2023-01" db="EMBL/GenBank/DDBJ databases">
        <title>Genome-based reclassification of Anoxybacillus geothermalis as a later heterotypic synonym of Anoxybacillus rupiensis.</title>
        <authorList>
            <person name="Inan Bektas K."/>
            <person name="Canakci S."/>
            <person name="Belduz A.A."/>
            <person name="Guler H.H."/>
        </authorList>
    </citation>
    <scope>NUCLEOTIDE SEQUENCE [LARGE SCALE GENOMIC DNA]</scope>
    <source>
        <strain evidence="1 2">DSM 17127</strain>
    </source>
</reference>
<comment type="caution">
    <text evidence="1">The sequence shown here is derived from an EMBL/GenBank/DDBJ whole genome shotgun (WGS) entry which is preliminary data.</text>
</comment>